<protein>
    <submittedName>
        <fullName evidence="1">Uncharacterized protein</fullName>
    </submittedName>
</protein>
<sequence length="57" mass="6644">MIIVYLVELSDEQKRAVRDVVNDLDEDEFVIRCTNNEAIYGEKKAGRIVIKEVLKYV</sequence>
<keyword evidence="2" id="KW-1185">Reference proteome</keyword>
<reference evidence="1 2" key="1">
    <citation type="submission" date="2019-05" db="EMBL/GenBank/DDBJ databases">
        <authorList>
            <person name="Chen C."/>
        </authorList>
    </citation>
    <scope>NUCLEOTIDE SEQUENCE [LARGE SCALE GENOMIC DNA]</scope>
    <source>
        <strain evidence="1 2">HB172198</strain>
    </source>
</reference>
<dbReference type="RefSeq" id="WP_175415175.1">
    <property type="nucleotide sequence ID" value="NZ_CP040396.1"/>
</dbReference>
<organism evidence="1 2">
    <name type="scientific">Paenibacillus algicola</name>
    <dbReference type="NCBI Taxonomy" id="2565926"/>
    <lineage>
        <taxon>Bacteria</taxon>
        <taxon>Bacillati</taxon>
        <taxon>Bacillota</taxon>
        <taxon>Bacilli</taxon>
        <taxon>Bacillales</taxon>
        <taxon>Paenibacillaceae</taxon>
        <taxon>Paenibacillus</taxon>
    </lineage>
</organism>
<accession>A0A4P8XJD8</accession>
<gene>
    <name evidence="1" type="ORF">E6C60_0750</name>
</gene>
<dbReference type="KEGG" id="palo:E6C60_0750"/>
<dbReference type="AlphaFoldDB" id="A0A4P8XJD8"/>
<dbReference type="EMBL" id="CP040396">
    <property type="protein sequence ID" value="QCT01471.1"/>
    <property type="molecule type" value="Genomic_DNA"/>
</dbReference>
<proteinExistence type="predicted"/>
<dbReference type="Proteomes" id="UP000300879">
    <property type="component" value="Chromosome"/>
</dbReference>
<evidence type="ECO:0000313" key="2">
    <source>
        <dbReference type="Proteomes" id="UP000300879"/>
    </source>
</evidence>
<evidence type="ECO:0000313" key="1">
    <source>
        <dbReference type="EMBL" id="QCT01471.1"/>
    </source>
</evidence>
<name>A0A4P8XJD8_9BACL</name>